<dbReference type="KEGG" id="scc:Spico_1215"/>
<dbReference type="AlphaFoldDB" id="F4GLN2"/>
<dbReference type="eggNOG" id="COG0403">
    <property type="taxonomic scope" value="Bacteria"/>
</dbReference>
<dbReference type="EMBL" id="CP002659">
    <property type="protein sequence ID" value="AEC02426.1"/>
    <property type="molecule type" value="Genomic_DNA"/>
</dbReference>
<dbReference type="EC" id="1.4.4.2" evidence="2"/>
<gene>
    <name evidence="2" type="primary">gcvPA</name>
    <name evidence="4" type="ordered locus">Spico_1215</name>
</gene>
<evidence type="ECO:0000256" key="1">
    <source>
        <dbReference type="ARBA" id="ARBA00023002"/>
    </source>
</evidence>
<dbReference type="Gene3D" id="3.40.640.10">
    <property type="entry name" value="Type I PLP-dependent aspartate aminotransferase-like (Major domain)"/>
    <property type="match status" value="1"/>
</dbReference>
<proteinExistence type="inferred from homology"/>
<evidence type="ECO:0000256" key="2">
    <source>
        <dbReference type="HAMAP-Rule" id="MF_00712"/>
    </source>
</evidence>
<comment type="function">
    <text evidence="2">The glycine cleavage system catalyzes the degradation of glycine. The P protein binds the alpha-amino group of glycine through its pyridoxal phosphate cofactor; CO(2) is released and the remaining methylamine moiety is then transferred to the lipoamide cofactor of the H protein.</text>
</comment>
<dbReference type="RefSeq" id="WP_013739821.1">
    <property type="nucleotide sequence ID" value="NC_015436.1"/>
</dbReference>
<dbReference type="STRING" id="760011.Spico_1215"/>
<comment type="similarity">
    <text evidence="2">Belongs to the GcvP family. N-terminal subunit subfamily.</text>
</comment>
<dbReference type="HOGENOM" id="CLU_004620_0_2_12"/>
<dbReference type="GO" id="GO:0019464">
    <property type="term" value="P:glycine decarboxylation via glycine cleavage system"/>
    <property type="evidence" value="ECO:0007669"/>
    <property type="project" value="UniProtKB-UniRule"/>
</dbReference>
<dbReference type="Gene3D" id="3.90.1150.10">
    <property type="entry name" value="Aspartate Aminotransferase, domain 1"/>
    <property type="match status" value="1"/>
</dbReference>
<dbReference type="SUPFAM" id="SSF53383">
    <property type="entry name" value="PLP-dependent transferases"/>
    <property type="match status" value="1"/>
</dbReference>
<keyword evidence="1 2" id="KW-0560">Oxidoreductase</keyword>
<dbReference type="OrthoDB" id="9771867at2"/>
<dbReference type="InterPro" id="IPR015424">
    <property type="entry name" value="PyrdxlP-dep_Trfase"/>
</dbReference>
<reference evidence="4 5" key="2">
    <citation type="journal article" date="2012" name="Stand. Genomic Sci.">
        <title>Complete genome sequence of the termite hindgut bacterium Spirochaeta coccoides type strain (SPN1(T)), reclassification in the genus Sphaerochaeta as Sphaerochaeta coccoides comb. nov. and emendations of the family Spirochaetaceae and the genus Sphaerochaeta.</title>
        <authorList>
            <person name="Abt B."/>
            <person name="Han C."/>
            <person name="Scheuner C."/>
            <person name="Lu M."/>
            <person name="Lapidus A."/>
            <person name="Nolan M."/>
            <person name="Lucas S."/>
            <person name="Hammon N."/>
            <person name="Deshpande S."/>
            <person name="Cheng J.F."/>
            <person name="Tapia R."/>
            <person name="Goodwin L.A."/>
            <person name="Pitluck S."/>
            <person name="Liolios K."/>
            <person name="Pagani I."/>
            <person name="Ivanova N."/>
            <person name="Mavromatis K."/>
            <person name="Mikhailova N."/>
            <person name="Huntemann M."/>
            <person name="Pati A."/>
            <person name="Chen A."/>
            <person name="Palaniappan K."/>
            <person name="Land M."/>
            <person name="Hauser L."/>
            <person name="Brambilla E.M."/>
            <person name="Rohde M."/>
            <person name="Spring S."/>
            <person name="Gronow S."/>
            <person name="Goker M."/>
            <person name="Woyke T."/>
            <person name="Bristow J."/>
            <person name="Eisen J.A."/>
            <person name="Markowitz V."/>
            <person name="Hugenholtz P."/>
            <person name="Kyrpides N.C."/>
            <person name="Klenk H.P."/>
            <person name="Detter J.C."/>
        </authorList>
    </citation>
    <scope>NUCLEOTIDE SEQUENCE [LARGE SCALE GENOMIC DNA]</scope>
    <source>
        <strain evidence="5">ATCC BAA-1237 / DSM 17374 / SPN1</strain>
    </source>
</reference>
<comment type="catalytic activity">
    <reaction evidence="2">
        <text>N(6)-[(R)-lipoyl]-L-lysyl-[glycine-cleavage complex H protein] + glycine + H(+) = N(6)-[(R)-S(8)-aminomethyldihydrolipoyl]-L-lysyl-[glycine-cleavage complex H protein] + CO2</text>
        <dbReference type="Rhea" id="RHEA:24304"/>
        <dbReference type="Rhea" id="RHEA-COMP:10494"/>
        <dbReference type="Rhea" id="RHEA-COMP:10495"/>
        <dbReference type="ChEBI" id="CHEBI:15378"/>
        <dbReference type="ChEBI" id="CHEBI:16526"/>
        <dbReference type="ChEBI" id="CHEBI:57305"/>
        <dbReference type="ChEBI" id="CHEBI:83099"/>
        <dbReference type="ChEBI" id="CHEBI:83143"/>
        <dbReference type="EC" id="1.4.4.2"/>
    </reaction>
</comment>
<comment type="subunit">
    <text evidence="2">The glycine cleavage system is composed of four proteins: P, T, L and H. In this organism, the P 'protein' is a heterodimer of two subunits.</text>
</comment>
<dbReference type="PIRSF" id="PIRSF006815">
    <property type="entry name" value="GcvPA"/>
    <property type="match status" value="1"/>
</dbReference>
<evidence type="ECO:0000313" key="4">
    <source>
        <dbReference type="EMBL" id="AEC02426.1"/>
    </source>
</evidence>
<keyword evidence="5" id="KW-1185">Reference proteome</keyword>
<sequence>MGSYIPSTNAERRIMLEALGMSSVDELFAVLPEKTRAGELAIPSGMGEMELHDKVTVMAGKNKVFPTIFRGAGAYRHYIPAAVTRITSNETFLTAYTPYQAEISQGILQSIFEYQTMICELTGMDASNASLYDGASAAAEAVAMCRERKKHGIYVSATTNPRITETIRTYCFGSGAPLTIIPEKDGRTDKEALSAMLEKDPQAACVYVQQPNYYGLLEDGEAIAAIVHSYGAKLVAGVNPISLGVYEAPGVWGADIAAGEGQPLGLPLGFGGPYLGFLTCKAPLMRSLPGRIVGETTDSRGQRAFVLTLQAREQHIRREKASSNVCTNQALCALTAAVYMSVMGPAGLEDVASQCHAKARYAAARISAIPGFALKHSGEFFHEFVTACPDTEKTLAVLESHGILGGLPLEDGSLLWCVTEMIGKDDIDRLVDILKGEVL</sequence>
<protein>
    <recommendedName>
        <fullName evidence="2">Probable glycine dehydrogenase (decarboxylating) subunit 1</fullName>
        <ecNumber evidence="2">1.4.4.2</ecNumber>
    </recommendedName>
    <alternativeName>
        <fullName evidence="2">Glycine cleavage system P-protein subunit 1</fullName>
    </alternativeName>
    <alternativeName>
        <fullName evidence="2">Glycine decarboxylase subunit 1</fullName>
    </alternativeName>
    <alternativeName>
        <fullName evidence="2">Glycine dehydrogenase (aminomethyl-transferring) subunit 1</fullName>
    </alternativeName>
</protein>
<organism evidence="4 5">
    <name type="scientific">Parasphaerochaeta coccoides (strain ATCC BAA-1237 / DSM 17374 / SPN1)</name>
    <name type="common">Sphaerochaeta coccoides</name>
    <dbReference type="NCBI Taxonomy" id="760011"/>
    <lineage>
        <taxon>Bacteria</taxon>
        <taxon>Pseudomonadati</taxon>
        <taxon>Spirochaetota</taxon>
        <taxon>Spirochaetia</taxon>
        <taxon>Spirochaetales</taxon>
        <taxon>Sphaerochaetaceae</taxon>
        <taxon>Parasphaerochaeta</taxon>
    </lineage>
</organism>
<feature type="domain" description="Glycine cleavage system P-protein N-terminal" evidence="3">
    <location>
        <begin position="3"/>
        <end position="434"/>
    </location>
</feature>
<dbReference type="InterPro" id="IPR023010">
    <property type="entry name" value="GcvPA"/>
</dbReference>
<dbReference type="GO" id="GO:0009116">
    <property type="term" value="P:nucleoside metabolic process"/>
    <property type="evidence" value="ECO:0007669"/>
    <property type="project" value="InterPro"/>
</dbReference>
<dbReference type="PANTHER" id="PTHR42806">
    <property type="entry name" value="GLYCINE CLEAVAGE SYSTEM P-PROTEIN"/>
    <property type="match status" value="1"/>
</dbReference>
<evidence type="ECO:0000313" key="5">
    <source>
        <dbReference type="Proteomes" id="UP000007939"/>
    </source>
</evidence>
<dbReference type="PANTHER" id="PTHR42806:SF1">
    <property type="entry name" value="GLYCINE DEHYDROGENASE (DECARBOXYLATING)"/>
    <property type="match status" value="1"/>
</dbReference>
<dbReference type="InterPro" id="IPR015421">
    <property type="entry name" value="PyrdxlP-dep_Trfase_major"/>
</dbReference>
<dbReference type="HAMAP" id="MF_00712">
    <property type="entry name" value="GcvPA"/>
    <property type="match status" value="1"/>
</dbReference>
<accession>F4GLN2</accession>
<dbReference type="InterPro" id="IPR049315">
    <property type="entry name" value="GDC-P_N"/>
</dbReference>
<dbReference type="GO" id="GO:0004375">
    <property type="term" value="F:glycine dehydrogenase (decarboxylating) activity"/>
    <property type="evidence" value="ECO:0007669"/>
    <property type="project" value="UniProtKB-EC"/>
</dbReference>
<dbReference type="InterPro" id="IPR015422">
    <property type="entry name" value="PyrdxlP-dep_Trfase_small"/>
</dbReference>
<dbReference type="NCBIfam" id="NF001696">
    <property type="entry name" value="PRK00451.1"/>
    <property type="match status" value="1"/>
</dbReference>
<name>F4GLN2_PARC1</name>
<dbReference type="Pfam" id="PF02347">
    <property type="entry name" value="GDC-P"/>
    <property type="match status" value="1"/>
</dbReference>
<reference evidence="5" key="1">
    <citation type="submission" date="2011-04" db="EMBL/GenBank/DDBJ databases">
        <title>The complete genome of Spirochaeta coccoides DSM 17374.</title>
        <authorList>
            <person name="Lucas S."/>
            <person name="Copeland A."/>
            <person name="Lapidus A."/>
            <person name="Bruce D."/>
            <person name="Goodwin L."/>
            <person name="Pitluck S."/>
            <person name="Peters L."/>
            <person name="Kyrpides N."/>
            <person name="Mavromatis K."/>
            <person name="Pagani I."/>
            <person name="Ivanova N."/>
            <person name="Ovchinnikova G."/>
            <person name="Lu M."/>
            <person name="Detter J.C."/>
            <person name="Tapia R."/>
            <person name="Han C."/>
            <person name="Land M."/>
            <person name="Hauser L."/>
            <person name="Markowitz V."/>
            <person name="Cheng J.-F."/>
            <person name="Hugenholtz P."/>
            <person name="Woyke T."/>
            <person name="Wu D."/>
            <person name="Spring S."/>
            <person name="Schroeder M."/>
            <person name="Brambilla E."/>
            <person name="Klenk H.-P."/>
            <person name="Eisen J.A."/>
        </authorList>
    </citation>
    <scope>NUCLEOTIDE SEQUENCE [LARGE SCALE GENOMIC DNA]</scope>
    <source>
        <strain evidence="5">ATCC BAA-1237 / DSM 17374 / SPN1</strain>
    </source>
</reference>
<evidence type="ECO:0000259" key="3">
    <source>
        <dbReference type="Pfam" id="PF02347"/>
    </source>
</evidence>
<dbReference type="Proteomes" id="UP000007939">
    <property type="component" value="Chromosome"/>
</dbReference>